<name>A0A8H5BBT8_9AGAR</name>
<evidence type="ECO:0000256" key="2">
    <source>
        <dbReference type="SAM" id="MobiDB-lite"/>
    </source>
</evidence>
<dbReference type="Proteomes" id="UP000541558">
    <property type="component" value="Unassembled WGS sequence"/>
</dbReference>
<proteinExistence type="predicted"/>
<sequence>MEPTVPVRVKLGMKPRRPPSKNECPALLPVDSRLAILTPQARSQSALDSTNLRRSIVRESDAPPAFESTQWRRPARPIAVPGYRLSAHHSYSGRRPVQPFNVLGRGSGSPYGSGKELLVMPRRMDHTRVLPTYREVTPTASGSGRLELRLRTRSPPRTHSVPTSHGVAAKANSRQLLRFPSPSDDFLDLGDEPYLADVHRQKEEVDRLPGSADRGESEAEKKPGYPNPRIPAHSKRKELLVEIRAPARKAIRTPAPPLVPIPPISGDEFVPSSPIIAVEVRTPAREPIHTLAPPLVPISPSSDDEFVHPTAFAKAMATRKKKSKFHHRLNALSDNPRRRARGAKASSAGKRELALKAKLAKTRKEYARLERQDTDRLAKLEQAFETYRGSMEGRDAGLVQRLSKVESVVKKGGALADNRAEGIEGRFLELERKVVDGLSKCQDELSGQTKAVQALTATFHQLLGLIRDVVAVTKEMALATSVGHNLLIQKIQDVSKQVQAGEASSKGTRETVLKQMEETTKFVAELEASLRSLEEKHRAHISMSTSMRDEQVKGVEGRLEGNLMELQRRLAKAFGDRIEEMRGQHRSWAINLQSQVSNMAASVSQLSHGQNLASNTMGYLASRTFQLENTVRDQQNGLKRSPETTMDEVGTSAHGLLADASTQVDGSSVEAAPTLRRQVSQSQLSSGSLD</sequence>
<dbReference type="OrthoDB" id="10291503at2759"/>
<dbReference type="AlphaFoldDB" id="A0A8H5BBT8"/>
<accession>A0A8H5BBT8</accession>
<feature type="compositionally biased region" description="Basic and acidic residues" evidence="2">
    <location>
        <begin position="199"/>
        <end position="223"/>
    </location>
</feature>
<protein>
    <submittedName>
        <fullName evidence="3">Uncharacterized protein</fullName>
    </submittedName>
</protein>
<evidence type="ECO:0000256" key="1">
    <source>
        <dbReference type="SAM" id="Coils"/>
    </source>
</evidence>
<comment type="caution">
    <text evidence="3">The sequence shown here is derived from an EMBL/GenBank/DDBJ whole genome shotgun (WGS) entry which is preliminary data.</text>
</comment>
<evidence type="ECO:0000313" key="3">
    <source>
        <dbReference type="EMBL" id="KAF5320355.1"/>
    </source>
</evidence>
<feature type="compositionally biased region" description="Low complexity" evidence="2">
    <location>
        <begin position="675"/>
        <end position="690"/>
    </location>
</feature>
<keyword evidence="4" id="KW-1185">Reference proteome</keyword>
<gene>
    <name evidence="3" type="ORF">D9611_011324</name>
</gene>
<feature type="coiled-coil region" evidence="1">
    <location>
        <begin position="516"/>
        <end position="543"/>
    </location>
</feature>
<keyword evidence="1" id="KW-0175">Coiled coil</keyword>
<feature type="region of interest" description="Disordered" evidence="2">
    <location>
        <begin position="333"/>
        <end position="352"/>
    </location>
</feature>
<reference evidence="3 4" key="1">
    <citation type="journal article" date="2020" name="ISME J.">
        <title>Uncovering the hidden diversity of litter-decomposition mechanisms in mushroom-forming fungi.</title>
        <authorList>
            <person name="Floudas D."/>
            <person name="Bentzer J."/>
            <person name="Ahren D."/>
            <person name="Johansson T."/>
            <person name="Persson P."/>
            <person name="Tunlid A."/>
        </authorList>
    </citation>
    <scope>NUCLEOTIDE SEQUENCE [LARGE SCALE GENOMIC DNA]</scope>
    <source>
        <strain evidence="3 4">CBS 175.51</strain>
    </source>
</reference>
<organism evidence="3 4">
    <name type="scientific">Ephemerocybe angulata</name>
    <dbReference type="NCBI Taxonomy" id="980116"/>
    <lineage>
        <taxon>Eukaryota</taxon>
        <taxon>Fungi</taxon>
        <taxon>Dikarya</taxon>
        <taxon>Basidiomycota</taxon>
        <taxon>Agaricomycotina</taxon>
        <taxon>Agaricomycetes</taxon>
        <taxon>Agaricomycetidae</taxon>
        <taxon>Agaricales</taxon>
        <taxon>Agaricineae</taxon>
        <taxon>Psathyrellaceae</taxon>
        <taxon>Ephemerocybe</taxon>
    </lineage>
</organism>
<feature type="region of interest" description="Disordered" evidence="2">
    <location>
        <begin position="633"/>
        <end position="690"/>
    </location>
</feature>
<dbReference type="EMBL" id="JAACJK010000170">
    <property type="protein sequence ID" value="KAF5320355.1"/>
    <property type="molecule type" value="Genomic_DNA"/>
</dbReference>
<evidence type="ECO:0000313" key="4">
    <source>
        <dbReference type="Proteomes" id="UP000541558"/>
    </source>
</evidence>
<feature type="region of interest" description="Disordered" evidence="2">
    <location>
        <begin position="153"/>
        <end position="173"/>
    </location>
</feature>
<feature type="region of interest" description="Disordered" evidence="2">
    <location>
        <begin position="199"/>
        <end position="231"/>
    </location>
</feature>